<reference evidence="4 5" key="1">
    <citation type="submission" date="2020-12" db="EMBL/GenBank/DDBJ databases">
        <title>Concerted genomic and epigenomic changes stabilize Arabidopsis allopolyploids.</title>
        <authorList>
            <person name="Chen Z."/>
        </authorList>
    </citation>
    <scope>NUCLEOTIDE SEQUENCE [LARGE SCALE GENOMIC DNA]</scope>
    <source>
        <strain evidence="4">As9502</strain>
        <tissue evidence="4">Leaf</tissue>
    </source>
</reference>
<dbReference type="OrthoDB" id="1066261at2759"/>
<evidence type="ECO:0000313" key="4">
    <source>
        <dbReference type="EMBL" id="KAG7548238.1"/>
    </source>
</evidence>
<feature type="domain" description="Transposase-associated" evidence="3">
    <location>
        <begin position="14"/>
        <end position="96"/>
    </location>
</feature>
<dbReference type="PANTHER" id="PTHR10775">
    <property type="entry name" value="OS08G0208400 PROTEIN"/>
    <property type="match status" value="1"/>
</dbReference>
<dbReference type="InterPro" id="IPR004242">
    <property type="entry name" value="Transposase_21"/>
</dbReference>
<feature type="region of interest" description="Disordered" evidence="2">
    <location>
        <begin position="688"/>
        <end position="712"/>
    </location>
</feature>
<dbReference type="InterPro" id="IPR029480">
    <property type="entry name" value="Transpos_assoc"/>
</dbReference>
<feature type="region of interest" description="Disordered" evidence="2">
    <location>
        <begin position="763"/>
        <end position="794"/>
    </location>
</feature>
<dbReference type="Pfam" id="PF13963">
    <property type="entry name" value="Transpos_assoc"/>
    <property type="match status" value="1"/>
</dbReference>
<proteinExistence type="predicted"/>
<keyword evidence="1" id="KW-0175">Coiled coil</keyword>
<feature type="compositionally biased region" description="Polar residues" evidence="2">
    <location>
        <begin position="764"/>
        <end position="794"/>
    </location>
</feature>
<dbReference type="AlphaFoldDB" id="A0A8T1YQI8"/>
<organism evidence="4 5">
    <name type="scientific">Arabidopsis suecica</name>
    <name type="common">Swedish thale-cress</name>
    <name type="synonym">Cardaminopsis suecica</name>
    <dbReference type="NCBI Taxonomy" id="45249"/>
    <lineage>
        <taxon>Eukaryota</taxon>
        <taxon>Viridiplantae</taxon>
        <taxon>Streptophyta</taxon>
        <taxon>Embryophyta</taxon>
        <taxon>Tracheophyta</taxon>
        <taxon>Spermatophyta</taxon>
        <taxon>Magnoliopsida</taxon>
        <taxon>eudicotyledons</taxon>
        <taxon>Gunneridae</taxon>
        <taxon>Pentapetalae</taxon>
        <taxon>rosids</taxon>
        <taxon>malvids</taxon>
        <taxon>Brassicales</taxon>
        <taxon>Brassicaceae</taxon>
        <taxon>Camelineae</taxon>
        <taxon>Arabidopsis</taxon>
    </lineage>
</organism>
<sequence length="794" mass="90707">MAGNYNYGGNGGYREWIYKRFDEVTGNLSAEYVAGVQEFMTFANSQPIVQSNRGKFHCPCSVCKNEKHMVSGRRVSSHLFSQGFMPDYYVWYRHGEELNMDIGTSYTDRTYLSENHEEVDYVVEDPYVDMVNDAFRYNVGFDDNYQQDGSYQNVEEPVRNHSNKFYDLLEGAQNPLYDGCREGQSQLSLAARLMQNKAEYNMSEKLVDSVCQMFTDFLPEGNQATSSHYQTEKLMRNLGLPYHTIDVCVNNYAAEWRYFQAQNPQFAEEPRNVYLGLCTDGFNPFGMSRNHSLWPVILTPYNLPPGMCMNTEYLFLTILNSGPNHPRGSLDVFLQPLIEELKELWSTGVDAYDVSLNQNFNLKAVLMWTISDFPAYSMLSGWTTHGKLSCPICMESTKSFYLPNGRKTCWFDCHRRFLPHGHPLRRNKKDFLRGKDASKEYPPDSLTGEQVYYERLVGVNPPRTKDVGGNGHEKKMAGYGKEHNWHKESILWELPYWKDLNLRHNIDVMHTEKNFLDNIMNTLIGVKGKSKDNIMSRLDVEKFCSRPELHIDRKGKAPFPAYTLTNEAKKSLLECVKNAVKFPDGYSSDLATCVDMENGKFSGMKSHDCHVFMERLLPFIFAELLDRNVHLALSEKSSPNSKTEHSLNLMQLGEDISGVSDGASRPWELTAEECTLIFLQSTDRDSRGNPYGVGSLKDSIVNGTRKHPGDTSSFRSLQEQLKEAQQKIEEQAAREAQQKDKLDNFSMVEKYLRQTDPQFLNWIANHSAQETATAPLSTPQSQNNQATSPSPSGE</sequence>
<dbReference type="EMBL" id="JAEFBJ010000012">
    <property type="protein sequence ID" value="KAG7548238.1"/>
    <property type="molecule type" value="Genomic_DNA"/>
</dbReference>
<feature type="coiled-coil region" evidence="1">
    <location>
        <begin position="714"/>
        <end position="741"/>
    </location>
</feature>
<evidence type="ECO:0000256" key="1">
    <source>
        <dbReference type="SAM" id="Coils"/>
    </source>
</evidence>
<evidence type="ECO:0000259" key="3">
    <source>
        <dbReference type="Pfam" id="PF13963"/>
    </source>
</evidence>
<dbReference type="Proteomes" id="UP000694251">
    <property type="component" value="Chromosome 12"/>
</dbReference>
<dbReference type="Pfam" id="PF02992">
    <property type="entry name" value="Transposase_21"/>
    <property type="match status" value="1"/>
</dbReference>
<comment type="caution">
    <text evidence="4">The sequence shown here is derived from an EMBL/GenBank/DDBJ whole genome shotgun (WGS) entry which is preliminary data.</text>
</comment>
<name>A0A8T1YQI8_ARASU</name>
<protein>
    <submittedName>
        <fullName evidence="4">Transposase-associated domain</fullName>
    </submittedName>
</protein>
<gene>
    <name evidence="4" type="ORF">ISN44_As12g034370</name>
</gene>
<evidence type="ECO:0000313" key="5">
    <source>
        <dbReference type="Proteomes" id="UP000694251"/>
    </source>
</evidence>
<keyword evidence="5" id="KW-1185">Reference proteome</keyword>
<evidence type="ECO:0000256" key="2">
    <source>
        <dbReference type="SAM" id="MobiDB-lite"/>
    </source>
</evidence>
<dbReference type="PANTHER" id="PTHR10775:SF183">
    <property type="entry name" value="TRANSPOSON, EN_SPM-LIKE, TRANSPOSASE-ASSOCIATED DOMAIN PROTEIN-RELATED"/>
    <property type="match status" value="1"/>
</dbReference>
<accession>A0A8T1YQI8</accession>